<dbReference type="EMBL" id="JAURVH010001526">
    <property type="protein sequence ID" value="KAK5916885.1"/>
    <property type="molecule type" value="Genomic_DNA"/>
</dbReference>
<evidence type="ECO:0000313" key="2">
    <source>
        <dbReference type="Proteomes" id="UP001331515"/>
    </source>
</evidence>
<accession>A0AAN8D8P0</accession>
<gene>
    <name evidence="1" type="ORF">CgunFtcFv8_011822</name>
</gene>
<protein>
    <submittedName>
        <fullName evidence="1">Uncharacterized protein</fullName>
    </submittedName>
</protein>
<dbReference type="Proteomes" id="UP001331515">
    <property type="component" value="Unassembled WGS sequence"/>
</dbReference>
<name>A0AAN8D8P0_CHAGU</name>
<comment type="caution">
    <text evidence="1">The sequence shown here is derived from an EMBL/GenBank/DDBJ whole genome shotgun (WGS) entry which is preliminary data.</text>
</comment>
<keyword evidence="2" id="KW-1185">Reference proteome</keyword>
<evidence type="ECO:0000313" key="1">
    <source>
        <dbReference type="EMBL" id="KAK5916885.1"/>
    </source>
</evidence>
<sequence length="11" mass="1248">MRPPTTVTMTL</sequence>
<reference evidence="1 2" key="1">
    <citation type="journal article" date="2023" name="Mol. Biol. Evol.">
        <title>Genomics of Secondarily Temperate Adaptation in the Only Non-Antarctic Icefish.</title>
        <authorList>
            <person name="Rivera-Colon A.G."/>
            <person name="Rayamajhi N."/>
            <person name="Minhas B.F."/>
            <person name="Madrigal G."/>
            <person name="Bilyk K.T."/>
            <person name="Yoon V."/>
            <person name="Hune M."/>
            <person name="Gregory S."/>
            <person name="Cheng C.H.C."/>
            <person name="Catchen J.M."/>
        </authorList>
    </citation>
    <scope>NUCLEOTIDE SEQUENCE [LARGE SCALE GENOMIC DNA]</scope>
    <source>
        <tissue evidence="1">White muscle</tissue>
    </source>
</reference>
<organism evidence="1 2">
    <name type="scientific">Champsocephalus gunnari</name>
    <name type="common">Mackerel icefish</name>
    <dbReference type="NCBI Taxonomy" id="52237"/>
    <lineage>
        <taxon>Eukaryota</taxon>
        <taxon>Metazoa</taxon>
        <taxon>Chordata</taxon>
        <taxon>Craniata</taxon>
        <taxon>Vertebrata</taxon>
        <taxon>Euteleostomi</taxon>
        <taxon>Actinopterygii</taxon>
        <taxon>Neopterygii</taxon>
        <taxon>Teleostei</taxon>
        <taxon>Neoteleostei</taxon>
        <taxon>Acanthomorphata</taxon>
        <taxon>Eupercaria</taxon>
        <taxon>Perciformes</taxon>
        <taxon>Notothenioidei</taxon>
        <taxon>Channichthyidae</taxon>
        <taxon>Champsocephalus</taxon>
    </lineage>
</organism>
<proteinExistence type="predicted"/>